<protein>
    <submittedName>
        <fullName evidence="2">Uncharacterized protein</fullName>
    </submittedName>
</protein>
<organism evidence="2 3">
    <name type="scientific">Cirrhinus molitorella</name>
    <name type="common">mud carp</name>
    <dbReference type="NCBI Taxonomy" id="172907"/>
    <lineage>
        <taxon>Eukaryota</taxon>
        <taxon>Metazoa</taxon>
        <taxon>Chordata</taxon>
        <taxon>Craniata</taxon>
        <taxon>Vertebrata</taxon>
        <taxon>Euteleostomi</taxon>
        <taxon>Actinopterygii</taxon>
        <taxon>Neopterygii</taxon>
        <taxon>Teleostei</taxon>
        <taxon>Ostariophysi</taxon>
        <taxon>Cypriniformes</taxon>
        <taxon>Cyprinidae</taxon>
        <taxon>Labeoninae</taxon>
        <taxon>Labeonini</taxon>
        <taxon>Cirrhinus</taxon>
    </lineage>
</organism>
<gene>
    <name evidence="2" type="ORF">QQF64_032670</name>
</gene>
<accession>A0ABR3MRT6</accession>
<evidence type="ECO:0000313" key="2">
    <source>
        <dbReference type="EMBL" id="KAL1267307.1"/>
    </source>
</evidence>
<dbReference type="Proteomes" id="UP001558613">
    <property type="component" value="Unassembled WGS sequence"/>
</dbReference>
<evidence type="ECO:0000256" key="1">
    <source>
        <dbReference type="SAM" id="MobiDB-lite"/>
    </source>
</evidence>
<reference evidence="2 3" key="1">
    <citation type="submission" date="2023-09" db="EMBL/GenBank/DDBJ databases">
        <authorList>
            <person name="Wang M."/>
        </authorList>
    </citation>
    <scope>NUCLEOTIDE SEQUENCE [LARGE SCALE GENOMIC DNA]</scope>
    <source>
        <strain evidence="2">GT-2023</strain>
        <tissue evidence="2">Liver</tissue>
    </source>
</reference>
<proteinExistence type="predicted"/>
<keyword evidence="3" id="KW-1185">Reference proteome</keyword>
<feature type="region of interest" description="Disordered" evidence="1">
    <location>
        <begin position="99"/>
        <end position="125"/>
    </location>
</feature>
<dbReference type="EMBL" id="JAYMGO010000009">
    <property type="protein sequence ID" value="KAL1267307.1"/>
    <property type="molecule type" value="Genomic_DNA"/>
</dbReference>
<evidence type="ECO:0000313" key="3">
    <source>
        <dbReference type="Proteomes" id="UP001558613"/>
    </source>
</evidence>
<comment type="caution">
    <text evidence="2">The sequence shown here is derived from an EMBL/GenBank/DDBJ whole genome shotgun (WGS) entry which is preliminary data.</text>
</comment>
<name>A0ABR3MRT6_9TELE</name>
<sequence length="125" mass="13302">MAKINRATRIALVTGEMRDCISAAGARAQLNSQQSAEAHGCSTARSLLTIRPDLWLLTIESPALTSPADYSHAFPVKRHRGRSSGESRLLLIMFGLESRRSGSGSGSGVEQVDSPFSTSSDGIVQ</sequence>
<feature type="compositionally biased region" description="Polar residues" evidence="1">
    <location>
        <begin position="114"/>
        <end position="125"/>
    </location>
</feature>